<evidence type="ECO:0000256" key="1">
    <source>
        <dbReference type="SAM" id="MobiDB-lite"/>
    </source>
</evidence>
<accession>J3N793</accession>
<reference evidence="2" key="1">
    <citation type="journal article" date="2013" name="Nat. Commun.">
        <title>Whole-genome sequencing of Oryza brachyantha reveals mechanisms underlying Oryza genome evolution.</title>
        <authorList>
            <person name="Chen J."/>
            <person name="Huang Q."/>
            <person name="Gao D."/>
            <person name="Wang J."/>
            <person name="Lang Y."/>
            <person name="Liu T."/>
            <person name="Li B."/>
            <person name="Bai Z."/>
            <person name="Luis Goicoechea J."/>
            <person name="Liang C."/>
            <person name="Chen C."/>
            <person name="Zhang W."/>
            <person name="Sun S."/>
            <person name="Liao Y."/>
            <person name="Zhang X."/>
            <person name="Yang L."/>
            <person name="Song C."/>
            <person name="Wang M."/>
            <person name="Shi J."/>
            <person name="Liu G."/>
            <person name="Liu J."/>
            <person name="Zhou H."/>
            <person name="Zhou W."/>
            <person name="Yu Q."/>
            <person name="An N."/>
            <person name="Chen Y."/>
            <person name="Cai Q."/>
            <person name="Wang B."/>
            <person name="Liu B."/>
            <person name="Min J."/>
            <person name="Huang Y."/>
            <person name="Wu H."/>
            <person name="Li Z."/>
            <person name="Zhang Y."/>
            <person name="Yin Y."/>
            <person name="Song W."/>
            <person name="Jiang J."/>
            <person name="Jackson S.A."/>
            <person name="Wing R.A."/>
            <person name="Wang J."/>
            <person name="Chen M."/>
        </authorList>
    </citation>
    <scope>NUCLEOTIDE SEQUENCE [LARGE SCALE GENOMIC DNA]</scope>
    <source>
        <strain evidence="2">cv. IRGC 101232</strain>
    </source>
</reference>
<dbReference type="HOGENOM" id="CLU_1899412_0_0_1"/>
<feature type="region of interest" description="Disordered" evidence="1">
    <location>
        <begin position="91"/>
        <end position="114"/>
    </location>
</feature>
<protein>
    <submittedName>
        <fullName evidence="2">Uncharacterized protein</fullName>
    </submittedName>
</protein>
<dbReference type="Proteomes" id="UP000006038">
    <property type="component" value="Chromosome 11"/>
</dbReference>
<dbReference type="EnsemblPlants" id="OB11G16790.1">
    <property type="protein sequence ID" value="OB11G16790.1"/>
    <property type="gene ID" value="OB11G16790"/>
</dbReference>
<name>J3N793_ORYBR</name>
<reference evidence="2" key="2">
    <citation type="submission" date="2013-04" db="UniProtKB">
        <authorList>
            <consortium name="EnsemblPlants"/>
        </authorList>
    </citation>
    <scope>IDENTIFICATION</scope>
</reference>
<sequence length="134" mass="14495">MTNLSKRKMGEKKLSLSPKSMGTYPVAFNDSILKKGVLSKPISIERCGIYLIICTTIPATISHSFFGHPGCAKCYSFFGHPGCAKCPMTTTTPSVGTKTQDAESKQHGQSPGEDCSCVMRRCPCYTPQPARGLQ</sequence>
<dbReference type="Gramene" id="OB11G16790.1">
    <property type="protein sequence ID" value="OB11G16790.1"/>
    <property type="gene ID" value="OB11G16790"/>
</dbReference>
<organism evidence="2">
    <name type="scientific">Oryza brachyantha</name>
    <name type="common">malo sina</name>
    <dbReference type="NCBI Taxonomy" id="4533"/>
    <lineage>
        <taxon>Eukaryota</taxon>
        <taxon>Viridiplantae</taxon>
        <taxon>Streptophyta</taxon>
        <taxon>Embryophyta</taxon>
        <taxon>Tracheophyta</taxon>
        <taxon>Spermatophyta</taxon>
        <taxon>Magnoliopsida</taxon>
        <taxon>Liliopsida</taxon>
        <taxon>Poales</taxon>
        <taxon>Poaceae</taxon>
        <taxon>BOP clade</taxon>
        <taxon>Oryzoideae</taxon>
        <taxon>Oryzeae</taxon>
        <taxon>Oryzinae</taxon>
        <taxon>Oryza</taxon>
    </lineage>
</organism>
<keyword evidence="3" id="KW-1185">Reference proteome</keyword>
<evidence type="ECO:0000313" key="2">
    <source>
        <dbReference type="EnsemblPlants" id="OB11G16790.1"/>
    </source>
</evidence>
<dbReference type="AlphaFoldDB" id="J3N793"/>
<evidence type="ECO:0000313" key="3">
    <source>
        <dbReference type="Proteomes" id="UP000006038"/>
    </source>
</evidence>
<proteinExistence type="predicted"/>